<dbReference type="Gene3D" id="3.40.50.2000">
    <property type="entry name" value="Glycogen Phosphorylase B"/>
    <property type="match status" value="1"/>
</dbReference>
<dbReference type="PANTHER" id="PTHR12526">
    <property type="entry name" value="GLYCOSYLTRANSFERASE"/>
    <property type="match status" value="1"/>
</dbReference>
<dbReference type="AlphaFoldDB" id="A0ABD6VWD8"/>
<gene>
    <name evidence="1" type="ORF">ACX51_15565</name>
</gene>
<dbReference type="PANTHER" id="PTHR12526:SF630">
    <property type="entry name" value="GLYCOSYLTRANSFERASE"/>
    <property type="match status" value="1"/>
</dbReference>
<dbReference type="Proteomes" id="UP000237433">
    <property type="component" value="Unassembled WGS sequence"/>
</dbReference>
<dbReference type="EMBL" id="LGIY01000053">
    <property type="protein sequence ID" value="POE38462.1"/>
    <property type="molecule type" value="Genomic_DNA"/>
</dbReference>
<comment type="caution">
    <text evidence="1">The sequence shown here is derived from an EMBL/GenBank/DDBJ whole genome shotgun (WGS) entry which is preliminary data.</text>
</comment>
<accession>A0ABD6VWD8</accession>
<evidence type="ECO:0000313" key="2">
    <source>
        <dbReference type="Proteomes" id="UP000237433"/>
    </source>
</evidence>
<evidence type="ECO:0008006" key="3">
    <source>
        <dbReference type="Google" id="ProtNLM"/>
    </source>
</evidence>
<dbReference type="SUPFAM" id="SSF53756">
    <property type="entry name" value="UDP-Glycosyltransferase/glycogen phosphorylase"/>
    <property type="match status" value="1"/>
</dbReference>
<dbReference type="Pfam" id="PF13692">
    <property type="entry name" value="Glyco_trans_1_4"/>
    <property type="match status" value="1"/>
</dbReference>
<dbReference type="RefSeq" id="WP_103220220.1">
    <property type="nucleotide sequence ID" value="NZ_LGIY01000053.1"/>
</dbReference>
<organism evidence="1 2">
    <name type="scientific">Lacticaseibacillus paracasei</name>
    <name type="common">Lactobacillus paracasei</name>
    <dbReference type="NCBI Taxonomy" id="1597"/>
    <lineage>
        <taxon>Bacteria</taxon>
        <taxon>Bacillati</taxon>
        <taxon>Bacillota</taxon>
        <taxon>Bacilli</taxon>
        <taxon>Lactobacillales</taxon>
        <taxon>Lactobacillaceae</taxon>
        <taxon>Lacticaseibacillus</taxon>
    </lineage>
</organism>
<reference evidence="1 2" key="1">
    <citation type="journal article" date="2015" name="J. Am. Soc. Brew. Chem.">
        <title>Dissolved carbon dioxide selects for lactic acid bacteria able to grow in and spoil packaged beer.</title>
        <authorList>
            <person name="Bergsveinson J."/>
            <person name="Redekop A."/>
            <person name="Zoerb S."/>
            <person name="Ziola B."/>
        </authorList>
    </citation>
    <scope>NUCLEOTIDE SEQUENCE [LARGE SCALE GENOMIC DNA]</scope>
    <source>
        <strain evidence="1 2">CCC B1205</strain>
    </source>
</reference>
<name>A0ABD6VWD8_LACPA</name>
<protein>
    <recommendedName>
        <fullName evidence="3">Glycosyltransferase</fullName>
    </recommendedName>
</protein>
<evidence type="ECO:0000313" key="1">
    <source>
        <dbReference type="EMBL" id="POE38462.1"/>
    </source>
</evidence>
<proteinExistence type="predicted"/>
<sequence>MKITFILPGLSRYPVGGYKVVYEYANYFAQKGNQVSLVHVEQVPSGHVKMRVHLKNIAIKLKIMGKDSISWFNFDKGVTLKFISDFSESKIPDADVIIATAWYTASFVAKLSKNKGRKYYFIQHYEIQHGNNDLVDDSWHLPLKKIVIATWLQKIGNGLGVETEIIKNFVNHDEFFPTNSINRAPGISMLVHNESWKGSIEGIEVLKRVYKKYPKVKIMLFGLPDRPSDIPQNWYYAQKATPKQLREQIYGQSTIFLFPSHKEGWGLTATEAMACGNALVSTSNGGIDDFGFNGKNAIIVGVRDEIGMENALCSLLSNTDVMREYQLESIRISNKLTLENSGEKFLKIISKK</sequence>
<dbReference type="CDD" id="cd03801">
    <property type="entry name" value="GT4_PimA-like"/>
    <property type="match status" value="1"/>
</dbReference>
<dbReference type="Gene3D" id="3.40.50.11090">
    <property type="match status" value="1"/>
</dbReference>